<dbReference type="InterPro" id="IPR006222">
    <property type="entry name" value="GCVT_N"/>
</dbReference>
<dbReference type="Pfam" id="PF01571">
    <property type="entry name" value="GCV_T"/>
    <property type="match status" value="1"/>
</dbReference>
<comment type="similarity">
    <text evidence="1">Belongs to the GcvT family.</text>
</comment>
<dbReference type="InterPro" id="IPR042204">
    <property type="entry name" value="2Fe-2S-bd_N"/>
</dbReference>
<feature type="domain" description="GCVT N-terminal" evidence="3">
    <location>
        <begin position="644"/>
        <end position="910"/>
    </location>
</feature>
<dbReference type="Pfam" id="PF13510">
    <property type="entry name" value="Fer2_4"/>
    <property type="match status" value="1"/>
</dbReference>
<dbReference type="InterPro" id="IPR029043">
    <property type="entry name" value="GcvT/YgfZ_C"/>
</dbReference>
<dbReference type="SUPFAM" id="SSF51905">
    <property type="entry name" value="FAD/NAD(P)-binding domain"/>
    <property type="match status" value="1"/>
</dbReference>
<dbReference type="InterPro" id="IPR036188">
    <property type="entry name" value="FAD/NAD-bd_sf"/>
</dbReference>
<dbReference type="AlphaFoldDB" id="A0A4P8IRM1"/>
<dbReference type="SUPFAM" id="SSF103025">
    <property type="entry name" value="Folate-binding domain"/>
    <property type="match status" value="1"/>
</dbReference>
<evidence type="ECO:0000259" key="5">
    <source>
        <dbReference type="Pfam" id="PF08669"/>
    </source>
</evidence>
<feature type="domain" description="FAD/NAD(P)-binding" evidence="4">
    <location>
        <begin position="195"/>
        <end position="458"/>
    </location>
</feature>
<keyword evidence="2" id="KW-0560">Oxidoreductase</keyword>
<evidence type="ECO:0000259" key="6">
    <source>
        <dbReference type="Pfam" id="PF17806"/>
    </source>
</evidence>
<dbReference type="NCBIfam" id="TIGR01372">
    <property type="entry name" value="soxA"/>
    <property type="match status" value="1"/>
</dbReference>
<dbReference type="InterPro" id="IPR023753">
    <property type="entry name" value="FAD/NAD-binding_dom"/>
</dbReference>
<dbReference type="SUPFAM" id="SSF101790">
    <property type="entry name" value="Aminomethyltransferase beta-barrel domain"/>
    <property type="match status" value="1"/>
</dbReference>
<dbReference type="InterPro" id="IPR027266">
    <property type="entry name" value="TrmE/GcvT-like"/>
</dbReference>
<accession>A0A4P8IRM1</accession>
<dbReference type="Pfam" id="PF07992">
    <property type="entry name" value="Pyr_redox_2"/>
    <property type="match status" value="1"/>
</dbReference>
<gene>
    <name evidence="7" type="ORF">FAZ95_10795</name>
</gene>
<evidence type="ECO:0000313" key="7">
    <source>
        <dbReference type="EMBL" id="QCP49614.1"/>
    </source>
</evidence>
<dbReference type="PRINTS" id="PR00368">
    <property type="entry name" value="FADPNR"/>
</dbReference>
<dbReference type="PANTHER" id="PTHR43757">
    <property type="entry name" value="AMINOMETHYLTRANSFERASE"/>
    <property type="match status" value="1"/>
</dbReference>
<name>A0A4P8IRM1_9BURK</name>
<dbReference type="Gene3D" id="3.30.1360.120">
    <property type="entry name" value="Probable tRNA modification gtpase trme, domain 1"/>
    <property type="match status" value="1"/>
</dbReference>
<organism evidence="7 8">
    <name type="scientific">Trinickia violacea</name>
    <dbReference type="NCBI Taxonomy" id="2571746"/>
    <lineage>
        <taxon>Bacteria</taxon>
        <taxon>Pseudomonadati</taxon>
        <taxon>Pseudomonadota</taxon>
        <taxon>Betaproteobacteria</taxon>
        <taxon>Burkholderiales</taxon>
        <taxon>Burkholderiaceae</taxon>
        <taxon>Trinickia</taxon>
    </lineage>
</organism>
<dbReference type="Pfam" id="PF08669">
    <property type="entry name" value="GCV_T_C"/>
    <property type="match status" value="1"/>
</dbReference>
<dbReference type="InterPro" id="IPR006277">
    <property type="entry name" value="Sarcosine_oxidase_asu"/>
</dbReference>
<dbReference type="PRINTS" id="PR00469">
    <property type="entry name" value="PNDRDTASEII"/>
</dbReference>
<dbReference type="InterPro" id="IPR028896">
    <property type="entry name" value="GcvT/YgfZ/DmdA"/>
</dbReference>
<dbReference type="Pfam" id="PF17806">
    <property type="entry name" value="SO_alpha_A3"/>
    <property type="match status" value="1"/>
</dbReference>
<dbReference type="OrthoDB" id="5287468at2"/>
<feature type="domain" description="SoxA A3" evidence="6">
    <location>
        <begin position="543"/>
        <end position="626"/>
    </location>
</feature>
<keyword evidence="8" id="KW-1185">Reference proteome</keyword>
<dbReference type="PANTHER" id="PTHR43757:SF2">
    <property type="entry name" value="AMINOMETHYLTRANSFERASE, MITOCHONDRIAL"/>
    <property type="match status" value="1"/>
</dbReference>
<reference evidence="7 8" key="1">
    <citation type="submission" date="2019-05" db="EMBL/GenBank/DDBJ databases">
        <title>Burkholderia sp. DHOD12, isolated from subtropical forest soil.</title>
        <authorList>
            <person name="Gao Z.-H."/>
            <person name="Qiu L.-H."/>
        </authorList>
    </citation>
    <scope>NUCLEOTIDE SEQUENCE [LARGE SCALE GENOMIC DNA]</scope>
    <source>
        <strain evidence="7 8">DHOD12</strain>
    </source>
</reference>
<protein>
    <submittedName>
        <fullName evidence="7">Sarcosine oxidase subunit alpha family protein</fullName>
    </submittedName>
</protein>
<dbReference type="KEGG" id="tvl:FAZ95_10795"/>
<dbReference type="InterPro" id="IPR013977">
    <property type="entry name" value="GcvT_C"/>
</dbReference>
<evidence type="ECO:0000259" key="3">
    <source>
        <dbReference type="Pfam" id="PF01571"/>
    </source>
</evidence>
<feature type="domain" description="Aminomethyltransferase C-terminal" evidence="5">
    <location>
        <begin position="933"/>
        <end position="1016"/>
    </location>
</feature>
<evidence type="ECO:0000259" key="4">
    <source>
        <dbReference type="Pfam" id="PF07992"/>
    </source>
</evidence>
<proteinExistence type="inferred from homology"/>
<dbReference type="GO" id="GO:0008115">
    <property type="term" value="F:sarcosine oxidase activity"/>
    <property type="evidence" value="ECO:0007669"/>
    <property type="project" value="InterPro"/>
</dbReference>
<evidence type="ECO:0000256" key="1">
    <source>
        <dbReference type="ARBA" id="ARBA00008609"/>
    </source>
</evidence>
<dbReference type="GO" id="GO:0046653">
    <property type="term" value="P:tetrahydrofolate metabolic process"/>
    <property type="evidence" value="ECO:0007669"/>
    <property type="project" value="InterPro"/>
</dbReference>
<dbReference type="InterPro" id="IPR041117">
    <property type="entry name" value="SoxA_A3"/>
</dbReference>
<dbReference type="PIRSF" id="PIRSF037980">
    <property type="entry name" value="SoxA"/>
    <property type="match status" value="1"/>
</dbReference>
<dbReference type="Proteomes" id="UP000298656">
    <property type="component" value="Chromosome 1"/>
</dbReference>
<sequence length="1024" mass="111149">MCLPSTPFRETASVARVVSEPQEVSMKPLERVPVFGRPANPPRRKVAFSFDGKPHEGLEGDTLAAALLANGIDIVGRSFKLHRPRGIMGSGVEEPNALVQLESGSFDEPNVRATMMPLYPGLQAASQNAWPNACNDALGVMDRFASLLPASFYYKSMMWPNWRFYERFVRPIAGLGKAPKLPDAQKYQKRNVHGDLLVVGGGPAGLGAALAAGRAGLRVILTDDQEKFGGGLLAERFSVDDVPGVQWVEEAVALLEQMPNVQLLPRTNVSGYYENNFLVAAQRVGNHLGPNGQQGRLRERLWRIRARSVVLATGAIERPLVFANNDRPGIMLASAVRRYVNQFGVVPGSRVVIATNNDDAYRTAIDLHSVGVKAICVVDTRAKVGDELRGDLKARGISHYVGYGIRDVVGKRRVKAVELSRHLGDGNLADATMTVGCDLVAMSSGWTPTIHLFSQAGGSLEYKDALACLVPLSCSQSVRVIGAANGDFSLPECIEAGIKAGEAASEQLGAALAVRAQVPKTHAAEHESLRIEPFWFTKSAPTDKQWLDFQYDVKVSDVELAMRENFRSVEHVKRYTTGGMSVDQGKSSNFNILAVMAELSARPIIEVGTTRFRPPYQPVTLGAFAGSTVGELYAPWQTLHAASSHAAAQARFGDYGWRRPEYYPQGDEDVMAATRREVLAVRSGVGMFDGSPLGKIEVKGPDAATFLNRVYVNNLASLKAGSARYAMLTNENGVLIDDGVVVRLAEDHYLVHATSAAVGRVFLLLEEYLQCEWPDLLVHINNVTSQWANVTLSGPKARLVLQQFESDIDFSAERFPHMHFRSGTFAGVPVRILRASFTGEVTYEISVGSRYGRSLWDRIAKVGEPFGIAPYGIEALEVMRTEKGYLHVGADTDGNSNPLDIGWSKIIEKKTNDFIGRRSLQRPADKASGRLEFVGLESVDPKVPLPVGGHFVDAASPKAPAPSAGYVTSACLSPMLNKAIGLGILRNGASRLGEVVNIYAQGRMIAARVVPTAHFDPKGERLNG</sequence>
<dbReference type="EMBL" id="CP040077">
    <property type="protein sequence ID" value="QCP49614.1"/>
    <property type="molecule type" value="Genomic_DNA"/>
</dbReference>
<evidence type="ECO:0000256" key="2">
    <source>
        <dbReference type="ARBA" id="ARBA00023002"/>
    </source>
</evidence>
<dbReference type="Gene3D" id="3.10.20.440">
    <property type="entry name" value="2Fe-2S iron-sulphur cluster binding domain, sarcosine oxidase, alpha subunit, N-terminal domain"/>
    <property type="match status" value="1"/>
</dbReference>
<dbReference type="Gene3D" id="3.50.50.60">
    <property type="entry name" value="FAD/NAD(P)-binding domain"/>
    <property type="match status" value="1"/>
</dbReference>
<evidence type="ECO:0000313" key="8">
    <source>
        <dbReference type="Proteomes" id="UP000298656"/>
    </source>
</evidence>